<evidence type="ECO:0000313" key="2">
    <source>
        <dbReference type="Proteomes" id="UP000193689"/>
    </source>
</evidence>
<reference evidence="1 2" key="1">
    <citation type="submission" date="2016-07" db="EMBL/GenBank/DDBJ databases">
        <title>Pervasive Adenine N6-methylation of Active Genes in Fungi.</title>
        <authorList>
            <consortium name="DOE Joint Genome Institute"/>
            <person name="Mondo S.J."/>
            <person name="Dannebaum R.O."/>
            <person name="Kuo R.C."/>
            <person name="Labutti K."/>
            <person name="Haridas S."/>
            <person name="Kuo A."/>
            <person name="Salamov A."/>
            <person name="Ahrendt S.R."/>
            <person name="Lipzen A."/>
            <person name="Sullivan W."/>
            <person name="Andreopoulos W.B."/>
            <person name="Clum A."/>
            <person name="Lindquist E."/>
            <person name="Daum C."/>
            <person name="Ramamoorthy G.K."/>
            <person name="Gryganskyi A."/>
            <person name="Culley D."/>
            <person name="Magnuson J.K."/>
            <person name="James T.Y."/>
            <person name="O'Malley M.A."/>
            <person name="Stajich J.E."/>
            <person name="Spatafora J.W."/>
            <person name="Visel A."/>
            <person name="Grigoriev I.V."/>
        </authorList>
    </citation>
    <scope>NUCLEOTIDE SEQUENCE [LARGE SCALE GENOMIC DNA]</scope>
    <source>
        <strain evidence="1 2">CBS 129021</strain>
    </source>
</reference>
<comment type="caution">
    <text evidence="1">The sequence shown here is derived from an EMBL/GenBank/DDBJ whole genome shotgun (WGS) entry which is preliminary data.</text>
</comment>
<dbReference type="AlphaFoldDB" id="A0A1Y2DQB6"/>
<dbReference type="RefSeq" id="XP_040713456.1">
    <property type="nucleotide sequence ID" value="XM_040856421.1"/>
</dbReference>
<dbReference type="InterPro" id="IPR053137">
    <property type="entry name" value="NLR-like"/>
</dbReference>
<sequence length="327" mass="36576">MHIQGAAFKFEISLEEFGHRRRGSITSDQYERGHDYIFIAGEMHEHNVVIATLFEGREYGTGSAAGLASQVKSFFPNLWFGLFVGVTAGLPNLTKAQPLDIRLSGVLVAVSDGDNPGLVAYELGRETGTDGIQLIRKGHLPPNTEAAVISAIRSIKLRLRRNPQLFLQYYDKIKHEKHDYGKYSDPGQELDKLYELGDGGIEHLVSREKRPDLERTRVWYGSIGSGDKLIKDRRKRDELRDKFGINGLEMEAAGTMNHIPVGVIRGVCDYADEHQNQDWQPYAAAMAAAYAKAILLEILLKPQKTIQVICGIVSEIIDLIYLKLTLL</sequence>
<dbReference type="Gene3D" id="3.40.50.1580">
    <property type="entry name" value="Nucleoside phosphorylase domain"/>
    <property type="match status" value="1"/>
</dbReference>
<name>A0A1Y2DQB6_9PEZI</name>
<protein>
    <submittedName>
        <fullName evidence="1">Nucleoside phosphorylase domain-containing protein</fullName>
    </submittedName>
</protein>
<dbReference type="PANTHER" id="PTHR46082">
    <property type="entry name" value="ATP/GTP-BINDING PROTEIN-RELATED"/>
    <property type="match status" value="1"/>
</dbReference>
<dbReference type="GO" id="GO:0009116">
    <property type="term" value="P:nucleoside metabolic process"/>
    <property type="evidence" value="ECO:0007669"/>
    <property type="project" value="InterPro"/>
</dbReference>
<accession>A0A1Y2DQB6</accession>
<organism evidence="1 2">
    <name type="scientific">Pseudomassariella vexata</name>
    <dbReference type="NCBI Taxonomy" id="1141098"/>
    <lineage>
        <taxon>Eukaryota</taxon>
        <taxon>Fungi</taxon>
        <taxon>Dikarya</taxon>
        <taxon>Ascomycota</taxon>
        <taxon>Pezizomycotina</taxon>
        <taxon>Sordariomycetes</taxon>
        <taxon>Xylariomycetidae</taxon>
        <taxon>Amphisphaeriales</taxon>
        <taxon>Pseudomassariaceae</taxon>
        <taxon>Pseudomassariella</taxon>
    </lineage>
</organism>
<keyword evidence="2" id="KW-1185">Reference proteome</keyword>
<dbReference type="GO" id="GO:0003824">
    <property type="term" value="F:catalytic activity"/>
    <property type="evidence" value="ECO:0007669"/>
    <property type="project" value="InterPro"/>
</dbReference>
<evidence type="ECO:0000313" key="1">
    <source>
        <dbReference type="EMBL" id="ORY61379.1"/>
    </source>
</evidence>
<dbReference type="EMBL" id="MCFJ01000010">
    <property type="protein sequence ID" value="ORY61379.1"/>
    <property type="molecule type" value="Genomic_DNA"/>
</dbReference>
<dbReference type="InterPro" id="IPR035994">
    <property type="entry name" value="Nucleoside_phosphorylase_sf"/>
</dbReference>
<gene>
    <name evidence="1" type="ORF">BCR38DRAFT_348456</name>
</gene>
<dbReference type="InParanoid" id="A0A1Y2DQB6"/>
<dbReference type="SUPFAM" id="SSF53167">
    <property type="entry name" value="Purine and uridine phosphorylases"/>
    <property type="match status" value="1"/>
</dbReference>
<dbReference type="OrthoDB" id="1658288at2759"/>
<proteinExistence type="predicted"/>
<dbReference type="STRING" id="1141098.A0A1Y2DQB6"/>
<dbReference type="PANTHER" id="PTHR46082:SF11">
    <property type="entry name" value="AAA+ ATPASE DOMAIN-CONTAINING PROTEIN-RELATED"/>
    <property type="match status" value="1"/>
</dbReference>
<dbReference type="GeneID" id="63772633"/>
<dbReference type="Proteomes" id="UP000193689">
    <property type="component" value="Unassembled WGS sequence"/>
</dbReference>